<proteinExistence type="predicted"/>
<evidence type="ECO:0000313" key="2">
    <source>
        <dbReference type="Proteomes" id="UP000010411"/>
    </source>
</evidence>
<organism evidence="1 2">
    <name type="scientific">Streptomyces ipomoeae 91-03</name>
    <dbReference type="NCBI Taxonomy" id="698759"/>
    <lineage>
        <taxon>Bacteria</taxon>
        <taxon>Bacillati</taxon>
        <taxon>Actinomycetota</taxon>
        <taxon>Actinomycetes</taxon>
        <taxon>Kitasatosporales</taxon>
        <taxon>Streptomycetaceae</taxon>
        <taxon>Streptomyces</taxon>
    </lineage>
</organism>
<gene>
    <name evidence="1" type="ORF">STRIP9103_05103</name>
</gene>
<evidence type="ECO:0000313" key="1">
    <source>
        <dbReference type="EMBL" id="EKX63290.1"/>
    </source>
</evidence>
<protein>
    <submittedName>
        <fullName evidence="1">Uncharacterized protein</fullName>
    </submittedName>
</protein>
<reference evidence="1 2" key="1">
    <citation type="submission" date="2012-11" db="EMBL/GenBank/DDBJ databases">
        <authorList>
            <person name="Huguet-Tapia J.C."/>
            <person name="Durkin A.S."/>
            <person name="Pettis G.S."/>
            <person name="Badger J.H."/>
        </authorList>
    </citation>
    <scope>NUCLEOTIDE SEQUENCE [LARGE SCALE GENOMIC DNA]</scope>
    <source>
        <strain evidence="1 2">91-03</strain>
    </source>
</reference>
<dbReference type="Proteomes" id="UP000010411">
    <property type="component" value="Unassembled WGS sequence"/>
</dbReference>
<dbReference type="AlphaFoldDB" id="L1KS57"/>
<accession>L1KS57</accession>
<sequence length="66" mass="7312">MVPWCAQGTTLGTPHRTAFWEVLDGFPGLLSATHRPARMHASFRRDVYEGCSAGGISTARALRWPR</sequence>
<dbReference type="EMBL" id="AEJC01000440">
    <property type="protein sequence ID" value="EKX63290.1"/>
    <property type="molecule type" value="Genomic_DNA"/>
</dbReference>
<name>L1KS57_9ACTN</name>
<comment type="caution">
    <text evidence="1">The sequence shown here is derived from an EMBL/GenBank/DDBJ whole genome shotgun (WGS) entry which is preliminary data.</text>
</comment>
<keyword evidence="2" id="KW-1185">Reference proteome</keyword>